<dbReference type="InterPro" id="IPR000014">
    <property type="entry name" value="PAS"/>
</dbReference>
<evidence type="ECO:0000256" key="4">
    <source>
        <dbReference type="ARBA" id="ARBA00022679"/>
    </source>
</evidence>
<dbReference type="Gene3D" id="3.30.450.20">
    <property type="entry name" value="PAS domain"/>
    <property type="match status" value="2"/>
</dbReference>
<dbReference type="InterPro" id="IPR013655">
    <property type="entry name" value="PAS_fold_3"/>
</dbReference>
<evidence type="ECO:0000313" key="8">
    <source>
        <dbReference type="EMBL" id="RRJ92060.1"/>
    </source>
</evidence>
<dbReference type="AlphaFoldDB" id="A0A3P3WAM0"/>
<dbReference type="PRINTS" id="PR00344">
    <property type="entry name" value="BCTRLSENSOR"/>
</dbReference>
<dbReference type="InterPro" id="IPR001610">
    <property type="entry name" value="PAC"/>
</dbReference>
<dbReference type="InterPro" id="IPR035965">
    <property type="entry name" value="PAS-like_dom_sf"/>
</dbReference>
<dbReference type="PROSITE" id="PS50113">
    <property type="entry name" value="PAC"/>
    <property type="match status" value="1"/>
</dbReference>
<dbReference type="Gene3D" id="3.30.565.10">
    <property type="entry name" value="Histidine kinase-like ATPase, C-terminal domain"/>
    <property type="match status" value="1"/>
</dbReference>
<dbReference type="InterPro" id="IPR004358">
    <property type="entry name" value="Sig_transdc_His_kin-like_C"/>
</dbReference>
<dbReference type="SMART" id="SM00086">
    <property type="entry name" value="PAC"/>
    <property type="match status" value="2"/>
</dbReference>
<dbReference type="SUPFAM" id="SSF55874">
    <property type="entry name" value="ATPase domain of HSP90 chaperone/DNA topoisomerase II/histidine kinase"/>
    <property type="match status" value="1"/>
</dbReference>
<dbReference type="InterPro" id="IPR003594">
    <property type="entry name" value="HATPase_dom"/>
</dbReference>
<dbReference type="EMBL" id="RQVR01000006">
    <property type="protein sequence ID" value="RRJ92060.1"/>
    <property type="molecule type" value="Genomic_DNA"/>
</dbReference>
<evidence type="ECO:0000256" key="2">
    <source>
        <dbReference type="ARBA" id="ARBA00012438"/>
    </source>
</evidence>
<sequence length="507" mass="58049">MLFDNSSNSCESEAQTQFYEKLLKEIPDLIFQFKIEDDNTYTMPFVSHSAMEIYGFGQDQLEKNAERVITDRILKVDVPGFLKSVLKSKKNLERWTHEYRVNLPHKGIRWLKGSAKPEALEDGSVVFYGRITDITANKEQELKLVLSERRFESALEASLGGVWEWNLKDNSVFYSSQSLKILDLDFVDSIDSFEKCISKVHPDDLGQYLLDIDLHLKGETAFYENSHRIRGKTGNYKWILDRGKVIETDENGNPTKLIGTHTDIGSQKEKEDELQKTLDIVGEQNSRLLNFAHIVSHNLRSHAGNLSMLLDLVDDIEDTSERDEALGHLRTISNDLTQTINHLNDLVSIHTEIKIIRENLNLNEFFQRTLNVLSEKINNHGVKILNEIPKDVFIDYNPAYLESILLNLTTNAIKYSDPKRRLEIKYSFSSNEGKKMLTISDNGIGIDLKKNKNSIFGMYQTFHHHPDARGIGLFITKNQVEAMGGRIEVESEVGIGTAFKIYFNEKV</sequence>
<keyword evidence="5 8" id="KW-0418">Kinase</keyword>
<reference evidence="8 9" key="1">
    <citation type="submission" date="2018-11" db="EMBL/GenBank/DDBJ databases">
        <title>Flavobacterium sp. nov., YIM 102600 draft genome.</title>
        <authorList>
            <person name="Li G."/>
            <person name="Jiang Y."/>
        </authorList>
    </citation>
    <scope>NUCLEOTIDE SEQUENCE [LARGE SCALE GENOMIC DNA]</scope>
    <source>
        <strain evidence="8 9">YIM 102600</strain>
    </source>
</reference>
<accession>A0A3P3WAM0</accession>
<dbReference type="Pfam" id="PF08447">
    <property type="entry name" value="PAS_3"/>
    <property type="match status" value="2"/>
</dbReference>
<dbReference type="PANTHER" id="PTHR43304:SF1">
    <property type="entry name" value="PAC DOMAIN-CONTAINING PROTEIN"/>
    <property type="match status" value="1"/>
</dbReference>
<gene>
    <name evidence="8" type="ORF">EG849_06475</name>
</gene>
<keyword evidence="3" id="KW-0597">Phosphoprotein</keyword>
<keyword evidence="9" id="KW-1185">Reference proteome</keyword>
<dbReference type="PANTHER" id="PTHR43304">
    <property type="entry name" value="PHYTOCHROME-LIKE PROTEIN CPH1"/>
    <property type="match status" value="1"/>
</dbReference>
<evidence type="ECO:0000259" key="7">
    <source>
        <dbReference type="PROSITE" id="PS50113"/>
    </source>
</evidence>
<dbReference type="InterPro" id="IPR000700">
    <property type="entry name" value="PAS-assoc_C"/>
</dbReference>
<organism evidence="8 9">
    <name type="scientific">Flavobacterium macacae</name>
    <dbReference type="NCBI Taxonomy" id="2488993"/>
    <lineage>
        <taxon>Bacteria</taxon>
        <taxon>Pseudomonadati</taxon>
        <taxon>Bacteroidota</taxon>
        <taxon>Flavobacteriia</taxon>
        <taxon>Flavobacteriales</taxon>
        <taxon>Flavobacteriaceae</taxon>
        <taxon>Flavobacterium</taxon>
    </lineage>
</organism>
<keyword evidence="4" id="KW-0808">Transferase</keyword>
<evidence type="ECO:0000259" key="6">
    <source>
        <dbReference type="PROSITE" id="PS50109"/>
    </source>
</evidence>
<name>A0A3P3WAM0_9FLAO</name>
<comment type="catalytic activity">
    <reaction evidence="1">
        <text>ATP + protein L-histidine = ADP + protein N-phospho-L-histidine.</text>
        <dbReference type="EC" id="2.7.13.3"/>
    </reaction>
</comment>
<dbReference type="EC" id="2.7.13.3" evidence="2"/>
<dbReference type="InterPro" id="IPR052162">
    <property type="entry name" value="Sensor_kinase/Photoreceptor"/>
</dbReference>
<evidence type="ECO:0000256" key="3">
    <source>
        <dbReference type="ARBA" id="ARBA00022553"/>
    </source>
</evidence>
<dbReference type="Pfam" id="PF02518">
    <property type="entry name" value="HATPase_c"/>
    <property type="match status" value="1"/>
</dbReference>
<feature type="domain" description="Histidine kinase" evidence="6">
    <location>
        <begin position="294"/>
        <end position="507"/>
    </location>
</feature>
<dbReference type="CDD" id="cd00130">
    <property type="entry name" value="PAS"/>
    <property type="match status" value="2"/>
</dbReference>
<dbReference type="RefSeq" id="WP_125012266.1">
    <property type="nucleotide sequence ID" value="NZ_RQVR01000006.1"/>
</dbReference>
<dbReference type="InterPro" id="IPR005467">
    <property type="entry name" value="His_kinase_dom"/>
</dbReference>
<evidence type="ECO:0000256" key="1">
    <source>
        <dbReference type="ARBA" id="ARBA00000085"/>
    </source>
</evidence>
<evidence type="ECO:0000256" key="5">
    <source>
        <dbReference type="ARBA" id="ARBA00022777"/>
    </source>
</evidence>
<dbReference type="GO" id="GO:0004673">
    <property type="term" value="F:protein histidine kinase activity"/>
    <property type="evidence" value="ECO:0007669"/>
    <property type="project" value="UniProtKB-EC"/>
</dbReference>
<dbReference type="SMART" id="SM00387">
    <property type="entry name" value="HATPase_c"/>
    <property type="match status" value="1"/>
</dbReference>
<proteinExistence type="predicted"/>
<dbReference type="OrthoDB" id="5522855at2"/>
<evidence type="ECO:0000313" key="9">
    <source>
        <dbReference type="Proteomes" id="UP000271937"/>
    </source>
</evidence>
<dbReference type="Proteomes" id="UP000271937">
    <property type="component" value="Unassembled WGS sequence"/>
</dbReference>
<dbReference type="SUPFAM" id="SSF55785">
    <property type="entry name" value="PYP-like sensor domain (PAS domain)"/>
    <property type="match status" value="2"/>
</dbReference>
<dbReference type="PROSITE" id="PS50109">
    <property type="entry name" value="HIS_KIN"/>
    <property type="match status" value="1"/>
</dbReference>
<comment type="caution">
    <text evidence="8">The sequence shown here is derived from an EMBL/GenBank/DDBJ whole genome shotgun (WGS) entry which is preliminary data.</text>
</comment>
<feature type="domain" description="PAC" evidence="7">
    <location>
        <begin position="223"/>
        <end position="276"/>
    </location>
</feature>
<dbReference type="InterPro" id="IPR036890">
    <property type="entry name" value="HATPase_C_sf"/>
</dbReference>
<protein>
    <recommendedName>
        <fullName evidence="2">histidine kinase</fullName>
        <ecNumber evidence="2">2.7.13.3</ecNumber>
    </recommendedName>
</protein>